<protein>
    <submittedName>
        <fullName evidence="3">Hydrogenase large subunit</fullName>
    </submittedName>
</protein>
<dbReference type="InterPro" id="IPR052197">
    <property type="entry name" value="ComplexI_49kDa-like"/>
</dbReference>
<dbReference type="GO" id="GO:0051287">
    <property type="term" value="F:NAD binding"/>
    <property type="evidence" value="ECO:0007669"/>
    <property type="project" value="InterPro"/>
</dbReference>
<dbReference type="Proteomes" id="UP000605805">
    <property type="component" value="Unassembled WGS sequence"/>
</dbReference>
<dbReference type="GO" id="GO:0016651">
    <property type="term" value="F:oxidoreductase activity, acting on NAD(P)H"/>
    <property type="evidence" value="ECO:0007669"/>
    <property type="project" value="InterPro"/>
</dbReference>
<comment type="caution">
    <text evidence="3">The sequence shown here is derived from an EMBL/GenBank/DDBJ whole genome shotgun (WGS) entry which is preliminary data.</text>
</comment>
<feature type="non-terminal residue" evidence="3">
    <location>
        <position position="1"/>
    </location>
</feature>
<feature type="domain" description="NADH-quinone oxidoreductase subunit D" evidence="2">
    <location>
        <begin position="6"/>
        <end position="53"/>
    </location>
</feature>
<dbReference type="InterPro" id="IPR029014">
    <property type="entry name" value="NiFe-Hase_large"/>
</dbReference>
<evidence type="ECO:0000313" key="3">
    <source>
        <dbReference type="EMBL" id="HIP56643.1"/>
    </source>
</evidence>
<evidence type="ECO:0000313" key="4">
    <source>
        <dbReference type="Proteomes" id="UP000605805"/>
    </source>
</evidence>
<reference evidence="3" key="1">
    <citation type="journal article" date="2020" name="ISME J.">
        <title>Gammaproteobacteria mediating utilization of methyl-, sulfur- and petroleum organic compounds in deep ocean hydrothermal plumes.</title>
        <authorList>
            <person name="Zhou Z."/>
            <person name="Liu Y."/>
            <person name="Pan J."/>
            <person name="Cron B.R."/>
            <person name="Toner B.M."/>
            <person name="Anantharaman K."/>
            <person name="Breier J.A."/>
            <person name="Dick G.J."/>
            <person name="Li M."/>
        </authorList>
    </citation>
    <scope>NUCLEOTIDE SEQUENCE</scope>
    <source>
        <strain evidence="3">SZUA-1435</strain>
    </source>
</reference>
<evidence type="ECO:0000256" key="1">
    <source>
        <dbReference type="ARBA" id="ARBA00023002"/>
    </source>
</evidence>
<dbReference type="GO" id="GO:0048038">
    <property type="term" value="F:quinone binding"/>
    <property type="evidence" value="ECO:0007669"/>
    <property type="project" value="InterPro"/>
</dbReference>
<dbReference type="SUPFAM" id="SSF56762">
    <property type="entry name" value="HydB/Nqo4-like"/>
    <property type="match status" value="1"/>
</dbReference>
<proteinExistence type="predicted"/>
<sequence>VMTGPGNRVYRYRARAATFNNLPVAPEMLKGYTVADAPLIVASIDPCYSCTERVIIVNVKSGEKRVLTQSELVKISRKKSVRLGL</sequence>
<dbReference type="PANTHER" id="PTHR43485:SF1">
    <property type="entry name" value="FORMATE HYDROGENLYASE SUBUNIT 5-RELATED"/>
    <property type="match status" value="1"/>
</dbReference>
<dbReference type="InterPro" id="IPR001135">
    <property type="entry name" value="NADH_Q_OxRdtase_suD"/>
</dbReference>
<dbReference type="Pfam" id="PF00346">
    <property type="entry name" value="Complex1_49kDa"/>
    <property type="match status" value="1"/>
</dbReference>
<dbReference type="Gene3D" id="1.10.645.10">
    <property type="entry name" value="Cytochrome-c3 Hydrogenase, chain B"/>
    <property type="match status" value="1"/>
</dbReference>
<keyword evidence="1" id="KW-0560">Oxidoreductase</keyword>
<accession>A0A832YWW1</accession>
<gene>
    <name evidence="3" type="primary">hycE</name>
    <name evidence="3" type="ORF">EYH02_01020</name>
</gene>
<name>A0A832YWW1_9CREN</name>
<dbReference type="PANTHER" id="PTHR43485">
    <property type="entry name" value="HYDROGENASE-4 COMPONENT G"/>
    <property type="match status" value="1"/>
</dbReference>
<organism evidence="3 4">
    <name type="scientific">Ignisphaera aggregans</name>
    <dbReference type="NCBI Taxonomy" id="334771"/>
    <lineage>
        <taxon>Archaea</taxon>
        <taxon>Thermoproteota</taxon>
        <taxon>Thermoprotei</taxon>
        <taxon>Desulfurococcales</taxon>
        <taxon>Desulfurococcaceae</taxon>
        <taxon>Ignisphaera</taxon>
    </lineage>
</organism>
<dbReference type="EMBL" id="DQTV01000024">
    <property type="protein sequence ID" value="HIP56643.1"/>
    <property type="molecule type" value="Genomic_DNA"/>
</dbReference>
<evidence type="ECO:0000259" key="2">
    <source>
        <dbReference type="Pfam" id="PF00346"/>
    </source>
</evidence>
<dbReference type="AlphaFoldDB" id="A0A832YWW1"/>